<accession>A0ABZ0Y6K3</accession>
<keyword evidence="1" id="KW-0732">Signal</keyword>
<gene>
    <name evidence="2" type="ORF">SR858_13745</name>
</gene>
<dbReference type="EMBL" id="CP140152">
    <property type="protein sequence ID" value="WQH07353.1"/>
    <property type="molecule type" value="Genomic_DNA"/>
</dbReference>
<reference evidence="2 3" key="1">
    <citation type="submission" date="2023-11" db="EMBL/GenBank/DDBJ databases">
        <title>MicrobeMod: A computational toolkit for identifying prokaryotic methylation and restriction-modification with nanopore sequencing.</title>
        <authorList>
            <person name="Crits-Christoph A."/>
            <person name="Kang S.C."/>
            <person name="Lee H."/>
            <person name="Ostrov N."/>
        </authorList>
    </citation>
    <scope>NUCLEOTIDE SEQUENCE [LARGE SCALE GENOMIC DNA]</scope>
    <source>
        <strain evidence="2 3">ATCC 25935</strain>
    </source>
</reference>
<sequence length="150" mass="16241">MNLYTTPFTTPLLTSLLALTLSIICPSASAELVVIVSAKRAPVALNRGQVSDIFLAQTERFPNGDSVTPLDLSIDSPLREQFYDKVSAKSPALLRAYWTKMVFTGRGLPPREMATSVAMRRQVAANPSLIGYIDSAALDDSVQIVLVVSK</sequence>
<evidence type="ECO:0000256" key="1">
    <source>
        <dbReference type="SAM" id="SignalP"/>
    </source>
</evidence>
<dbReference type="Proteomes" id="UP001326110">
    <property type="component" value="Chromosome"/>
</dbReference>
<name>A0ABZ0Y6K3_9BURK</name>
<organism evidence="2 3">
    <name type="scientific">Duganella zoogloeoides</name>
    <dbReference type="NCBI Taxonomy" id="75659"/>
    <lineage>
        <taxon>Bacteria</taxon>
        <taxon>Pseudomonadati</taxon>
        <taxon>Pseudomonadota</taxon>
        <taxon>Betaproteobacteria</taxon>
        <taxon>Burkholderiales</taxon>
        <taxon>Oxalobacteraceae</taxon>
        <taxon>Telluria group</taxon>
        <taxon>Duganella</taxon>
    </lineage>
</organism>
<evidence type="ECO:0000313" key="2">
    <source>
        <dbReference type="EMBL" id="WQH07353.1"/>
    </source>
</evidence>
<feature type="signal peptide" evidence="1">
    <location>
        <begin position="1"/>
        <end position="30"/>
    </location>
</feature>
<protein>
    <submittedName>
        <fullName evidence="2">Phosphate ABC transporter substrate-binding protein</fullName>
    </submittedName>
</protein>
<keyword evidence="3" id="KW-1185">Reference proteome</keyword>
<proteinExistence type="predicted"/>
<evidence type="ECO:0000313" key="3">
    <source>
        <dbReference type="Proteomes" id="UP001326110"/>
    </source>
</evidence>
<feature type="chain" id="PRO_5046449063" evidence="1">
    <location>
        <begin position="31"/>
        <end position="150"/>
    </location>
</feature>
<dbReference type="RefSeq" id="WP_019924305.1">
    <property type="nucleotide sequence ID" value="NZ_CP140152.1"/>
</dbReference>
<dbReference type="Gene3D" id="3.40.190.10">
    <property type="entry name" value="Periplasmic binding protein-like II"/>
    <property type="match status" value="1"/>
</dbReference>
<dbReference type="SUPFAM" id="SSF53850">
    <property type="entry name" value="Periplasmic binding protein-like II"/>
    <property type="match status" value="1"/>
</dbReference>